<comment type="caution">
    <text evidence="1">The sequence shown here is derived from an EMBL/GenBank/DDBJ whole genome shotgun (WGS) entry which is preliminary data.</text>
</comment>
<protein>
    <submittedName>
        <fullName evidence="1">Uncharacterized protein</fullName>
    </submittedName>
</protein>
<organism evidence="1 2">
    <name type="scientific">Pleuronectes platessa</name>
    <name type="common">European plaice</name>
    <dbReference type="NCBI Taxonomy" id="8262"/>
    <lineage>
        <taxon>Eukaryota</taxon>
        <taxon>Metazoa</taxon>
        <taxon>Chordata</taxon>
        <taxon>Craniata</taxon>
        <taxon>Vertebrata</taxon>
        <taxon>Euteleostomi</taxon>
        <taxon>Actinopterygii</taxon>
        <taxon>Neopterygii</taxon>
        <taxon>Teleostei</taxon>
        <taxon>Neoteleostei</taxon>
        <taxon>Acanthomorphata</taxon>
        <taxon>Carangaria</taxon>
        <taxon>Pleuronectiformes</taxon>
        <taxon>Pleuronectoidei</taxon>
        <taxon>Pleuronectidae</taxon>
        <taxon>Pleuronectes</taxon>
    </lineage>
</organism>
<dbReference type="AlphaFoldDB" id="A0A9N7YC01"/>
<gene>
    <name evidence="1" type="ORF">PLEPLA_LOCUS8056</name>
</gene>
<name>A0A9N7YC01_PLEPL</name>
<dbReference type="EMBL" id="CADEAL010000440">
    <property type="protein sequence ID" value="CAB1420181.1"/>
    <property type="molecule type" value="Genomic_DNA"/>
</dbReference>
<reference evidence="1" key="1">
    <citation type="submission" date="2020-03" db="EMBL/GenBank/DDBJ databases">
        <authorList>
            <person name="Weist P."/>
        </authorList>
    </citation>
    <scope>NUCLEOTIDE SEQUENCE</scope>
</reference>
<sequence length="123" mass="13724">MASSHPLLFHCHCPPKTQKHQHPFGTCYVGIQRAPSPFGDVFWSQTQDMHENLGEKGRKHNALTRRRNISTHDLLPPLAFSPPKLPVAPHSLLPPPTHARPIPRLLVCCSPLLSLSRPNVEPS</sequence>
<dbReference type="Proteomes" id="UP001153269">
    <property type="component" value="Unassembled WGS sequence"/>
</dbReference>
<proteinExistence type="predicted"/>
<evidence type="ECO:0000313" key="1">
    <source>
        <dbReference type="EMBL" id="CAB1420181.1"/>
    </source>
</evidence>
<accession>A0A9N7YC01</accession>
<evidence type="ECO:0000313" key="2">
    <source>
        <dbReference type="Proteomes" id="UP001153269"/>
    </source>
</evidence>
<keyword evidence="2" id="KW-1185">Reference proteome</keyword>